<dbReference type="AlphaFoldDB" id="A0A7J9BHG4"/>
<dbReference type="InterPro" id="IPR044730">
    <property type="entry name" value="RNase_H-like_dom_plant"/>
</dbReference>
<dbReference type="CDD" id="cd06222">
    <property type="entry name" value="RNase_H_like"/>
    <property type="match status" value="1"/>
</dbReference>
<protein>
    <recommendedName>
        <fullName evidence="1">RNase H type-1 domain-containing protein</fullName>
    </recommendedName>
</protein>
<evidence type="ECO:0000313" key="3">
    <source>
        <dbReference type="Proteomes" id="UP000593579"/>
    </source>
</evidence>
<name>A0A7J9BHG4_GOSGO</name>
<proteinExistence type="predicted"/>
<evidence type="ECO:0000259" key="1">
    <source>
        <dbReference type="Pfam" id="PF13456"/>
    </source>
</evidence>
<dbReference type="SUPFAM" id="SSF53098">
    <property type="entry name" value="Ribonuclease H-like"/>
    <property type="match status" value="1"/>
</dbReference>
<dbReference type="InterPro" id="IPR002156">
    <property type="entry name" value="RNaseH_domain"/>
</dbReference>
<dbReference type="GO" id="GO:0003676">
    <property type="term" value="F:nucleic acid binding"/>
    <property type="evidence" value="ECO:0007669"/>
    <property type="project" value="InterPro"/>
</dbReference>
<comment type="caution">
    <text evidence="2">The sequence shown here is derived from an EMBL/GenBank/DDBJ whole genome shotgun (WGS) entry which is preliminary data.</text>
</comment>
<dbReference type="EMBL" id="JABEZY010000003">
    <property type="protein sequence ID" value="MBA0735604.1"/>
    <property type="molecule type" value="Genomic_DNA"/>
</dbReference>
<accession>A0A7J9BHG4</accession>
<dbReference type="PANTHER" id="PTHR47723:SF19">
    <property type="entry name" value="POLYNUCLEOTIDYL TRANSFERASE, RIBONUCLEASE H-LIKE SUPERFAMILY PROTEIN"/>
    <property type="match status" value="1"/>
</dbReference>
<feature type="domain" description="RNase H type-1" evidence="1">
    <location>
        <begin position="2"/>
        <end position="74"/>
    </location>
</feature>
<dbReference type="Proteomes" id="UP000593579">
    <property type="component" value="Unassembled WGS sequence"/>
</dbReference>
<dbReference type="GO" id="GO:0004523">
    <property type="term" value="F:RNA-DNA hybrid ribonuclease activity"/>
    <property type="evidence" value="ECO:0007669"/>
    <property type="project" value="InterPro"/>
</dbReference>
<dbReference type="Gene3D" id="3.30.420.10">
    <property type="entry name" value="Ribonuclease H-like superfamily/Ribonuclease H"/>
    <property type="match status" value="1"/>
</dbReference>
<dbReference type="InterPro" id="IPR036397">
    <property type="entry name" value="RNaseH_sf"/>
</dbReference>
<dbReference type="PANTHER" id="PTHR47723">
    <property type="entry name" value="OS05G0353850 PROTEIN"/>
    <property type="match status" value="1"/>
</dbReference>
<dbReference type="InterPro" id="IPR053151">
    <property type="entry name" value="RNase_H-like"/>
</dbReference>
<keyword evidence="3" id="KW-1185">Reference proteome</keyword>
<dbReference type="Pfam" id="PF13456">
    <property type="entry name" value="RVT_3"/>
    <property type="match status" value="1"/>
</dbReference>
<gene>
    <name evidence="2" type="ORF">Gogos_019439</name>
</gene>
<organism evidence="2 3">
    <name type="scientific">Gossypium gossypioides</name>
    <name type="common">Mexican cotton</name>
    <name type="synonym">Selera gossypioides</name>
    <dbReference type="NCBI Taxonomy" id="34282"/>
    <lineage>
        <taxon>Eukaryota</taxon>
        <taxon>Viridiplantae</taxon>
        <taxon>Streptophyta</taxon>
        <taxon>Embryophyta</taxon>
        <taxon>Tracheophyta</taxon>
        <taxon>Spermatophyta</taxon>
        <taxon>Magnoliopsida</taxon>
        <taxon>eudicotyledons</taxon>
        <taxon>Gunneridae</taxon>
        <taxon>Pentapetalae</taxon>
        <taxon>rosids</taxon>
        <taxon>malvids</taxon>
        <taxon>Malvales</taxon>
        <taxon>Malvaceae</taxon>
        <taxon>Malvoideae</taxon>
        <taxon>Gossypium</taxon>
    </lineage>
</organism>
<reference evidence="2 3" key="1">
    <citation type="journal article" date="2019" name="Genome Biol. Evol.">
        <title>Insights into the evolution of the New World diploid cottons (Gossypium, subgenus Houzingenia) based on genome sequencing.</title>
        <authorList>
            <person name="Grover C.E."/>
            <person name="Arick M.A. 2nd"/>
            <person name="Thrash A."/>
            <person name="Conover J.L."/>
            <person name="Sanders W.S."/>
            <person name="Peterson D.G."/>
            <person name="Frelichowski J.E."/>
            <person name="Scheffler J.A."/>
            <person name="Scheffler B.E."/>
            <person name="Wendel J.F."/>
        </authorList>
    </citation>
    <scope>NUCLEOTIDE SEQUENCE [LARGE SCALE GENOMIC DNA]</scope>
    <source>
        <strain evidence="2">5</strain>
        <tissue evidence="2">Leaf</tissue>
    </source>
</reference>
<sequence length="109" mass="12697">VLDGLVLIQRRGHNKVLIHTDSLEVVNAFQNRHSAESTSTLVKRIYLILQTMNQWSIRHVPREKNQVVDRIVKMTSDRIEDVHVFVNVLEELGANLCVIKQMNFSFMRD</sequence>
<evidence type="ECO:0000313" key="2">
    <source>
        <dbReference type="EMBL" id="MBA0735604.1"/>
    </source>
</evidence>
<dbReference type="OrthoDB" id="1752183at2759"/>
<dbReference type="InterPro" id="IPR012337">
    <property type="entry name" value="RNaseH-like_sf"/>
</dbReference>
<feature type="non-terminal residue" evidence="2">
    <location>
        <position position="1"/>
    </location>
</feature>